<sequence length="152" mass="17272">MKMAMNKLRKTLPKPLHPPSQFTPPTASPNLISSTPIPTLSLANTSHHQLHQFLKAHLTPSFTPQDLLIFLKNKLHYHPKFSHFDLHIFTWAATIDSFRHDHSTYEWMVKTLAITDRFDDLHSLLQGMVSNPCPVPMAFSPAQGLNPFSDLP</sequence>
<reference evidence="1 2" key="1">
    <citation type="journal article" date="2018" name="PLoS Genet.">
        <title>Population sequencing reveals clonal diversity and ancestral inbreeding in the grapevine cultivar Chardonnay.</title>
        <authorList>
            <person name="Roach M.J."/>
            <person name="Johnson D.L."/>
            <person name="Bohlmann J."/>
            <person name="van Vuuren H.J."/>
            <person name="Jones S.J."/>
            <person name="Pretorius I.S."/>
            <person name="Schmidt S.A."/>
            <person name="Borneman A.R."/>
        </authorList>
    </citation>
    <scope>NUCLEOTIDE SEQUENCE [LARGE SCALE GENOMIC DNA]</scope>
    <source>
        <strain evidence="2">cv. Chardonnay</strain>
        <tissue evidence="1">Leaf</tissue>
    </source>
</reference>
<organism evidence="1 2">
    <name type="scientific">Vitis vinifera</name>
    <name type="common">Grape</name>
    <dbReference type="NCBI Taxonomy" id="29760"/>
    <lineage>
        <taxon>Eukaryota</taxon>
        <taxon>Viridiplantae</taxon>
        <taxon>Streptophyta</taxon>
        <taxon>Embryophyta</taxon>
        <taxon>Tracheophyta</taxon>
        <taxon>Spermatophyta</taxon>
        <taxon>Magnoliopsida</taxon>
        <taxon>eudicotyledons</taxon>
        <taxon>Gunneridae</taxon>
        <taxon>Pentapetalae</taxon>
        <taxon>rosids</taxon>
        <taxon>Vitales</taxon>
        <taxon>Vitaceae</taxon>
        <taxon>Viteae</taxon>
        <taxon>Vitis</taxon>
    </lineage>
</organism>
<evidence type="ECO:0000313" key="1">
    <source>
        <dbReference type="EMBL" id="RVX02455.1"/>
    </source>
</evidence>
<dbReference type="AlphaFoldDB" id="A0A438J0I7"/>
<gene>
    <name evidence="1" type="primary">VvCHDp000462_2</name>
    <name evidence="1" type="ORF">CK203_031170</name>
</gene>
<evidence type="ECO:0000313" key="2">
    <source>
        <dbReference type="Proteomes" id="UP000288805"/>
    </source>
</evidence>
<comment type="caution">
    <text evidence="1">The sequence shown here is derived from an EMBL/GenBank/DDBJ whole genome shotgun (WGS) entry which is preliminary data.</text>
</comment>
<accession>A0A438J0I7</accession>
<dbReference type="Proteomes" id="UP000288805">
    <property type="component" value="Unassembled WGS sequence"/>
</dbReference>
<proteinExistence type="predicted"/>
<name>A0A438J0I7_VITVI</name>
<dbReference type="EMBL" id="QGNW01000070">
    <property type="protein sequence ID" value="RVX02455.1"/>
    <property type="molecule type" value="Genomic_DNA"/>
</dbReference>
<protein>
    <submittedName>
        <fullName evidence="1">Pentatricopeptide repeat-containing protein</fullName>
    </submittedName>
</protein>